<evidence type="ECO:0000313" key="3">
    <source>
        <dbReference type="EMBL" id="TDQ80595.1"/>
    </source>
</evidence>
<dbReference type="Pfam" id="PF00892">
    <property type="entry name" value="EamA"/>
    <property type="match status" value="2"/>
</dbReference>
<gene>
    <name evidence="3" type="ORF">A8950_3130</name>
</gene>
<dbReference type="RefSeq" id="WP_166645212.1">
    <property type="nucleotide sequence ID" value="NZ_SNYW01000011.1"/>
</dbReference>
<protein>
    <submittedName>
        <fullName evidence="3">EamA domain-containing membrane protein RarD</fullName>
    </submittedName>
</protein>
<keyword evidence="1" id="KW-0472">Membrane</keyword>
<dbReference type="GO" id="GO:0016020">
    <property type="term" value="C:membrane"/>
    <property type="evidence" value="ECO:0007669"/>
    <property type="project" value="InterPro"/>
</dbReference>
<feature type="transmembrane region" description="Helical" evidence="1">
    <location>
        <begin position="16"/>
        <end position="39"/>
    </location>
</feature>
<feature type="transmembrane region" description="Helical" evidence="1">
    <location>
        <begin position="216"/>
        <end position="234"/>
    </location>
</feature>
<dbReference type="PANTHER" id="PTHR22911">
    <property type="entry name" value="ACYL-MALONYL CONDENSING ENZYME-RELATED"/>
    <property type="match status" value="1"/>
</dbReference>
<name>A0A4R6WJN7_9PROT</name>
<sequence length="303" mass="31688">MTTASTEAQRIHTQRLGTLLVVGAAICWSLGGLIARQIHLDPWTIVAWRGAIAATSLLIFLLIRDRSGTWGLFRGMGVGGIGVAICFATASISFVIALQHATVALILVVQSTAPLIAGIIAWAWMRERLGWASIAAMAVAFAGILLMVSKAEGHADALGLTLSGVIAVSFAVATVLTRRYAHVRMTPATCLGTAIMGLIGFALAGLDAFSISAVDFGYLFLFGAVQLAIGLILFTTGARHIPAAQAALLSLVETVLGAFWVFLFLGENPGIYALYGGVLVVGAVAANTIYGQRRVARQPLNVA</sequence>
<feature type="domain" description="EamA" evidence="2">
    <location>
        <begin position="162"/>
        <end position="285"/>
    </location>
</feature>
<reference evidence="3 4" key="1">
    <citation type="submission" date="2019-03" db="EMBL/GenBank/DDBJ databases">
        <title>Genomic Encyclopedia of Type Strains, Phase III (KMG-III): the genomes of soil and plant-associated and newly described type strains.</title>
        <authorList>
            <person name="Whitman W."/>
        </authorList>
    </citation>
    <scope>NUCLEOTIDE SEQUENCE [LARGE SCALE GENOMIC DNA]</scope>
    <source>
        <strain evidence="3 4">CGMCC 1.7660</strain>
    </source>
</reference>
<organism evidence="3 4">
    <name type="scientific">Dongia mobilis</name>
    <dbReference type="NCBI Taxonomy" id="578943"/>
    <lineage>
        <taxon>Bacteria</taxon>
        <taxon>Pseudomonadati</taxon>
        <taxon>Pseudomonadota</taxon>
        <taxon>Alphaproteobacteria</taxon>
        <taxon>Rhodospirillales</taxon>
        <taxon>Dongiaceae</taxon>
        <taxon>Dongia</taxon>
    </lineage>
</organism>
<dbReference type="AlphaFoldDB" id="A0A4R6WJN7"/>
<dbReference type="InterPro" id="IPR037185">
    <property type="entry name" value="EmrE-like"/>
</dbReference>
<feature type="transmembrane region" description="Helical" evidence="1">
    <location>
        <begin position="103"/>
        <end position="124"/>
    </location>
</feature>
<feature type="transmembrane region" description="Helical" evidence="1">
    <location>
        <begin position="188"/>
        <end position="210"/>
    </location>
</feature>
<feature type="transmembrane region" description="Helical" evidence="1">
    <location>
        <begin position="45"/>
        <end position="63"/>
    </location>
</feature>
<feature type="domain" description="EamA" evidence="2">
    <location>
        <begin position="16"/>
        <end position="148"/>
    </location>
</feature>
<feature type="transmembrane region" description="Helical" evidence="1">
    <location>
        <begin position="246"/>
        <end position="265"/>
    </location>
</feature>
<keyword evidence="1" id="KW-1133">Transmembrane helix</keyword>
<dbReference type="InterPro" id="IPR000620">
    <property type="entry name" value="EamA_dom"/>
</dbReference>
<keyword evidence="4" id="KW-1185">Reference proteome</keyword>
<proteinExistence type="predicted"/>
<evidence type="ECO:0000259" key="2">
    <source>
        <dbReference type="Pfam" id="PF00892"/>
    </source>
</evidence>
<dbReference type="PANTHER" id="PTHR22911:SF135">
    <property type="entry name" value="BLR4310 PROTEIN"/>
    <property type="match status" value="1"/>
</dbReference>
<dbReference type="EMBL" id="SNYW01000011">
    <property type="protein sequence ID" value="TDQ80595.1"/>
    <property type="molecule type" value="Genomic_DNA"/>
</dbReference>
<keyword evidence="1" id="KW-0812">Transmembrane</keyword>
<dbReference type="SUPFAM" id="SSF103481">
    <property type="entry name" value="Multidrug resistance efflux transporter EmrE"/>
    <property type="match status" value="2"/>
</dbReference>
<feature type="transmembrane region" description="Helical" evidence="1">
    <location>
        <begin position="271"/>
        <end position="290"/>
    </location>
</feature>
<evidence type="ECO:0000313" key="4">
    <source>
        <dbReference type="Proteomes" id="UP000295783"/>
    </source>
</evidence>
<dbReference type="Proteomes" id="UP000295783">
    <property type="component" value="Unassembled WGS sequence"/>
</dbReference>
<evidence type="ECO:0000256" key="1">
    <source>
        <dbReference type="SAM" id="Phobius"/>
    </source>
</evidence>
<feature type="transmembrane region" description="Helical" evidence="1">
    <location>
        <begin position="157"/>
        <end position="176"/>
    </location>
</feature>
<feature type="transmembrane region" description="Helical" evidence="1">
    <location>
        <begin position="131"/>
        <end position="151"/>
    </location>
</feature>
<accession>A0A4R6WJN7</accession>
<feature type="transmembrane region" description="Helical" evidence="1">
    <location>
        <begin position="75"/>
        <end position="97"/>
    </location>
</feature>
<comment type="caution">
    <text evidence="3">The sequence shown here is derived from an EMBL/GenBank/DDBJ whole genome shotgun (WGS) entry which is preliminary data.</text>
</comment>